<dbReference type="AlphaFoldDB" id="A0A1C6U1A1"/>
<proteinExistence type="predicted"/>
<evidence type="ECO:0000313" key="3">
    <source>
        <dbReference type="Proteomes" id="UP000199696"/>
    </source>
</evidence>
<evidence type="ECO:0000313" key="2">
    <source>
        <dbReference type="EMBL" id="SCL47824.1"/>
    </source>
</evidence>
<dbReference type="InterPro" id="IPR007278">
    <property type="entry name" value="DUF397"/>
</dbReference>
<organism evidence="2 3">
    <name type="scientific">Micromonospora eburnea</name>
    <dbReference type="NCBI Taxonomy" id="227316"/>
    <lineage>
        <taxon>Bacteria</taxon>
        <taxon>Bacillati</taxon>
        <taxon>Actinomycetota</taxon>
        <taxon>Actinomycetes</taxon>
        <taxon>Micromonosporales</taxon>
        <taxon>Micromonosporaceae</taxon>
        <taxon>Micromonospora</taxon>
    </lineage>
</organism>
<protein>
    <recommendedName>
        <fullName evidence="1">DUF397 domain-containing protein</fullName>
    </recommendedName>
</protein>
<feature type="domain" description="DUF397" evidence="1">
    <location>
        <begin position="6"/>
        <end position="55"/>
    </location>
</feature>
<evidence type="ECO:0000259" key="1">
    <source>
        <dbReference type="Pfam" id="PF04149"/>
    </source>
</evidence>
<keyword evidence="3" id="KW-1185">Reference proteome</keyword>
<dbReference type="Proteomes" id="UP000199696">
    <property type="component" value="Unassembled WGS sequence"/>
</dbReference>
<accession>A0A1C6U1A1</accession>
<dbReference type="EMBL" id="FMHY01000002">
    <property type="protein sequence ID" value="SCL47824.1"/>
    <property type="molecule type" value="Genomic_DNA"/>
</dbReference>
<name>A0A1C6U1A1_9ACTN</name>
<gene>
    <name evidence="2" type="ORF">GA0070604_1566</name>
</gene>
<sequence>MRRDGVWRKSSRSGGEGDCVEVAGFAEAVGVRDSKDRQGPVLSFDPASWARFVAATCADQFGGASSPSGAARDAAGRGLPEAGYSHMPHMEWIVGTGPSERQVTIM</sequence>
<dbReference type="Pfam" id="PF04149">
    <property type="entry name" value="DUF397"/>
    <property type="match status" value="1"/>
</dbReference>
<reference evidence="3" key="1">
    <citation type="submission" date="2016-06" db="EMBL/GenBank/DDBJ databases">
        <authorList>
            <person name="Varghese N."/>
            <person name="Submissions Spin"/>
        </authorList>
    </citation>
    <scope>NUCLEOTIDE SEQUENCE [LARGE SCALE GENOMIC DNA]</scope>
    <source>
        <strain evidence="3">DSM 44814</strain>
    </source>
</reference>
<dbReference type="STRING" id="227316.GA0070604_1566"/>
<dbReference type="OrthoDB" id="4560027at2"/>